<accession>A0ACC4BW13</accession>
<evidence type="ECO:0000313" key="2">
    <source>
        <dbReference type="Proteomes" id="UP000309997"/>
    </source>
</evidence>
<protein>
    <submittedName>
        <fullName evidence="1">Uncharacterized protein</fullName>
    </submittedName>
</protein>
<name>A0ACC4BW13_POPAL</name>
<gene>
    <name evidence="1" type="ORF">D5086_016656</name>
</gene>
<sequence>MGGCSAESGYEWFDHQAPMPTFNGLQLEAMPLKKETSSASENFLSLDFKKERKKEDKLIIGGVGVDR</sequence>
<keyword evidence="2" id="KW-1185">Reference proteome</keyword>
<comment type="caution">
    <text evidence="1">The sequence shown here is derived from an EMBL/GenBank/DDBJ whole genome shotgun (WGS) entry which is preliminary data.</text>
</comment>
<evidence type="ECO:0000313" key="1">
    <source>
        <dbReference type="EMBL" id="KAL3582324.1"/>
    </source>
</evidence>
<organism evidence="1 2">
    <name type="scientific">Populus alba</name>
    <name type="common">White poplar</name>
    <dbReference type="NCBI Taxonomy" id="43335"/>
    <lineage>
        <taxon>Eukaryota</taxon>
        <taxon>Viridiplantae</taxon>
        <taxon>Streptophyta</taxon>
        <taxon>Embryophyta</taxon>
        <taxon>Tracheophyta</taxon>
        <taxon>Spermatophyta</taxon>
        <taxon>Magnoliopsida</taxon>
        <taxon>eudicotyledons</taxon>
        <taxon>Gunneridae</taxon>
        <taxon>Pentapetalae</taxon>
        <taxon>rosids</taxon>
        <taxon>fabids</taxon>
        <taxon>Malpighiales</taxon>
        <taxon>Salicaceae</taxon>
        <taxon>Saliceae</taxon>
        <taxon>Populus</taxon>
    </lineage>
</organism>
<dbReference type="Proteomes" id="UP000309997">
    <property type="component" value="Unassembled WGS sequence"/>
</dbReference>
<dbReference type="EMBL" id="RCHU02000008">
    <property type="protein sequence ID" value="KAL3582324.1"/>
    <property type="molecule type" value="Genomic_DNA"/>
</dbReference>
<proteinExistence type="predicted"/>
<reference evidence="1 2" key="1">
    <citation type="journal article" date="2024" name="Plant Biotechnol. J.">
        <title>Genome and CRISPR/Cas9 system of a widespread forest tree (Populus alba) in the world.</title>
        <authorList>
            <person name="Liu Y.J."/>
            <person name="Jiang P.F."/>
            <person name="Han X.M."/>
            <person name="Li X.Y."/>
            <person name="Wang H.M."/>
            <person name="Wang Y.J."/>
            <person name="Wang X.X."/>
            <person name="Zeng Q.Y."/>
        </authorList>
    </citation>
    <scope>NUCLEOTIDE SEQUENCE [LARGE SCALE GENOMIC DNA]</scope>
    <source>
        <strain evidence="2">cv. PAL-ZL1</strain>
    </source>
</reference>